<feature type="transmembrane region" description="Helical" evidence="6">
    <location>
        <begin position="174"/>
        <end position="195"/>
    </location>
</feature>
<name>D1B6I1_THEAS</name>
<feature type="transmembrane region" description="Helical" evidence="6">
    <location>
        <begin position="12"/>
        <end position="31"/>
    </location>
</feature>
<organism evidence="7 8">
    <name type="scientific">Thermanaerovibrio acidaminovorans (strain ATCC 49978 / DSM 6589 / Su883)</name>
    <name type="common">Selenomonas acidaminovorans</name>
    <dbReference type="NCBI Taxonomy" id="525903"/>
    <lineage>
        <taxon>Bacteria</taxon>
        <taxon>Thermotogati</taxon>
        <taxon>Synergistota</taxon>
        <taxon>Synergistia</taxon>
        <taxon>Synergistales</taxon>
        <taxon>Synergistaceae</taxon>
        <taxon>Thermanaerovibrio</taxon>
    </lineage>
</organism>
<evidence type="ECO:0000256" key="4">
    <source>
        <dbReference type="ARBA" id="ARBA00022989"/>
    </source>
</evidence>
<dbReference type="SUPFAM" id="SSF161070">
    <property type="entry name" value="SNF-like"/>
    <property type="match status" value="1"/>
</dbReference>
<sequence>MEGRETFSGKIGFVLACVGAAMGLGSIWLFPWRLGAFGGAAFLIPYLAFTFGLAVTGLMGEFAFGRSQRAGAIRAFGNVLKEQGVGFGGALGLIPVLGVSGVFVFYLIVCGWVLKYLVLSVLGAFGRMDPGPYFQAFAGSWESVLWHLLAMIITMAIIVRGVQGGIEKSNKVMMPALFLILLALAVRSLTLPGAMEGVRFLFVPKWHHLLEAKTWVMALGMAFFTVCLGGAAMLVYGSYLGDGEDIPSSAVNAAFWTTVASILSALVTIPAAFAFKLDVGAGPSLLFITVPHIFGSMRGGYVFGVLFFLCVLFAAVSSAINLMEVPVEAVMDRFKLSRMRSSLLVAALGFLLGMPMDVNLNLFGTFADLVTTYVVPLGAVLSAVVFFWFYGADRAREQVNRGAARKLGAWWSFHAKYVFVLTSVAVLVLGILVGGF</sequence>
<evidence type="ECO:0000256" key="2">
    <source>
        <dbReference type="ARBA" id="ARBA00022448"/>
    </source>
</evidence>
<proteinExistence type="predicted"/>
<dbReference type="GO" id="GO:0016020">
    <property type="term" value="C:membrane"/>
    <property type="evidence" value="ECO:0007669"/>
    <property type="project" value="UniProtKB-SubCell"/>
</dbReference>
<dbReference type="PANTHER" id="PTHR42948:SF1">
    <property type="entry name" value="TRANSPORTER"/>
    <property type="match status" value="1"/>
</dbReference>
<dbReference type="InterPro" id="IPR037272">
    <property type="entry name" value="SNS_sf"/>
</dbReference>
<evidence type="ECO:0000256" key="6">
    <source>
        <dbReference type="SAM" id="Phobius"/>
    </source>
</evidence>
<keyword evidence="8" id="KW-1185">Reference proteome</keyword>
<feature type="transmembrane region" description="Helical" evidence="6">
    <location>
        <begin position="343"/>
        <end position="367"/>
    </location>
</feature>
<evidence type="ECO:0000313" key="7">
    <source>
        <dbReference type="EMBL" id="ACZ19622.1"/>
    </source>
</evidence>
<comment type="subcellular location">
    <subcellularLocation>
        <location evidence="1">Membrane</location>
        <topology evidence="1">Multi-pass membrane protein</topology>
    </subcellularLocation>
</comment>
<dbReference type="InterPro" id="IPR000175">
    <property type="entry name" value="Na/ntran_symport"/>
</dbReference>
<keyword evidence="2" id="KW-0813">Transport</keyword>
<reference evidence="7 8" key="1">
    <citation type="journal article" date="2009" name="Stand. Genomic Sci.">
        <title>Complete genome sequence of Thermanaerovibrio acidaminovorans type strain (Su883).</title>
        <authorList>
            <person name="Chovatia M."/>
            <person name="Sikorski J."/>
            <person name="Schroder M."/>
            <person name="Lapidus A."/>
            <person name="Nolan M."/>
            <person name="Tice H."/>
            <person name="Glavina Del Rio T."/>
            <person name="Copeland A."/>
            <person name="Cheng J.F."/>
            <person name="Lucas S."/>
            <person name="Chen F."/>
            <person name="Bruce D."/>
            <person name="Goodwin L."/>
            <person name="Pitluck S."/>
            <person name="Ivanova N."/>
            <person name="Mavromatis K."/>
            <person name="Ovchinnikova G."/>
            <person name="Pati A."/>
            <person name="Chen A."/>
            <person name="Palaniappan K."/>
            <person name="Land M."/>
            <person name="Hauser L."/>
            <person name="Chang Y.J."/>
            <person name="Jeffries C.D."/>
            <person name="Chain P."/>
            <person name="Saunders E."/>
            <person name="Detter J.C."/>
            <person name="Brettin T."/>
            <person name="Rohde M."/>
            <person name="Goker M."/>
            <person name="Spring S."/>
            <person name="Bristow J."/>
            <person name="Markowitz V."/>
            <person name="Hugenholtz P."/>
            <person name="Kyrpides N.C."/>
            <person name="Klenk H.P."/>
            <person name="Eisen J.A."/>
        </authorList>
    </citation>
    <scope>NUCLEOTIDE SEQUENCE [LARGE SCALE GENOMIC DNA]</scope>
    <source>
        <strain evidence="8">ATCC 49978 / DSM 6589 / Su883</strain>
    </source>
</reference>
<feature type="transmembrane region" description="Helical" evidence="6">
    <location>
        <begin position="215"/>
        <end position="241"/>
    </location>
</feature>
<dbReference type="EMBL" id="CP001818">
    <property type="protein sequence ID" value="ACZ19622.1"/>
    <property type="molecule type" value="Genomic_DNA"/>
</dbReference>
<feature type="transmembrane region" description="Helical" evidence="6">
    <location>
        <begin position="373"/>
        <end position="392"/>
    </location>
</feature>
<feature type="transmembrane region" description="Helical" evidence="6">
    <location>
        <begin position="43"/>
        <end position="64"/>
    </location>
</feature>
<feature type="transmembrane region" description="Helical" evidence="6">
    <location>
        <begin position="253"/>
        <end position="275"/>
    </location>
</feature>
<dbReference type="CDD" id="cd10336">
    <property type="entry name" value="SLC6sbd_Tyt1-Like"/>
    <property type="match status" value="1"/>
</dbReference>
<dbReference type="EnsemblBacteria" id="ACZ19622">
    <property type="protein sequence ID" value="ACZ19622"/>
    <property type="gene ID" value="Taci_1391"/>
</dbReference>
<dbReference type="KEGG" id="tai:Taci_1391"/>
<dbReference type="AlphaFoldDB" id="D1B6I1"/>
<gene>
    <name evidence="7" type="ordered locus">Taci_1391</name>
</gene>
<dbReference type="NCBIfam" id="NF037979">
    <property type="entry name" value="Na_transp"/>
    <property type="match status" value="1"/>
</dbReference>
<dbReference type="PROSITE" id="PS50267">
    <property type="entry name" value="NA_NEUROTRAN_SYMP_3"/>
    <property type="match status" value="1"/>
</dbReference>
<dbReference type="OrthoDB" id="1014at2"/>
<dbReference type="Pfam" id="PF00209">
    <property type="entry name" value="SNF"/>
    <property type="match status" value="2"/>
</dbReference>
<evidence type="ECO:0000256" key="3">
    <source>
        <dbReference type="ARBA" id="ARBA00022692"/>
    </source>
</evidence>
<dbReference type="PANTHER" id="PTHR42948">
    <property type="entry name" value="TRANSPORTER"/>
    <property type="match status" value="1"/>
</dbReference>
<evidence type="ECO:0000256" key="1">
    <source>
        <dbReference type="ARBA" id="ARBA00004141"/>
    </source>
</evidence>
<feature type="transmembrane region" description="Helical" evidence="6">
    <location>
        <begin position="144"/>
        <end position="162"/>
    </location>
</feature>
<feature type="transmembrane region" description="Helical" evidence="6">
    <location>
        <begin position="85"/>
        <end position="114"/>
    </location>
</feature>
<feature type="transmembrane region" description="Helical" evidence="6">
    <location>
        <begin position="413"/>
        <end position="433"/>
    </location>
</feature>
<dbReference type="PRINTS" id="PR00176">
    <property type="entry name" value="NANEUSMPORT"/>
</dbReference>
<accession>D1B6I1</accession>
<dbReference type="PATRIC" id="fig|525903.6.peg.1392"/>
<dbReference type="RefSeq" id="WP_012870133.1">
    <property type="nucleotide sequence ID" value="NC_013522.1"/>
</dbReference>
<dbReference type="InterPro" id="IPR047218">
    <property type="entry name" value="YocR/YhdH-like"/>
</dbReference>
<dbReference type="eggNOG" id="COG0733">
    <property type="taxonomic scope" value="Bacteria"/>
</dbReference>
<feature type="transmembrane region" description="Helical" evidence="6">
    <location>
        <begin position="301"/>
        <end position="322"/>
    </location>
</feature>
<dbReference type="HOGENOM" id="CLU_006855_3_0_0"/>
<evidence type="ECO:0000256" key="5">
    <source>
        <dbReference type="ARBA" id="ARBA00023136"/>
    </source>
</evidence>
<protein>
    <submittedName>
        <fullName evidence="7">Sodium:neurotransmitter symporter</fullName>
    </submittedName>
</protein>
<keyword evidence="5 6" id="KW-0472">Membrane</keyword>
<keyword evidence="3 6" id="KW-0812">Transmembrane</keyword>
<dbReference type="Proteomes" id="UP000002030">
    <property type="component" value="Chromosome"/>
</dbReference>
<evidence type="ECO:0000313" key="8">
    <source>
        <dbReference type="Proteomes" id="UP000002030"/>
    </source>
</evidence>
<keyword evidence="4 6" id="KW-1133">Transmembrane helix</keyword>